<feature type="domain" description="DUF1540" evidence="1">
    <location>
        <begin position="4"/>
        <end position="42"/>
    </location>
</feature>
<gene>
    <name evidence="2" type="ORF">SDC9_148769</name>
</gene>
<reference evidence="2" key="1">
    <citation type="submission" date="2019-08" db="EMBL/GenBank/DDBJ databases">
        <authorList>
            <person name="Kucharzyk K."/>
            <person name="Murdoch R.W."/>
            <person name="Higgins S."/>
            <person name="Loffler F."/>
        </authorList>
    </citation>
    <scope>NUCLEOTIDE SEQUENCE</scope>
</reference>
<protein>
    <recommendedName>
        <fullName evidence="1">DUF1540 domain-containing protein</fullName>
    </recommendedName>
</protein>
<sequence>MSRINCEVTSCSHNKSQVCYANCVDIVGASAKAEKGTCCGSFLSKTVYSELTNNVLSAGSCDCLKCSVETCVYNKNYLCSLDSIHVSGENAEYYTHTGCVSFRLNDHLSNEAGI</sequence>
<dbReference type="InterPro" id="IPR011437">
    <property type="entry name" value="DUF1540"/>
</dbReference>
<dbReference type="EMBL" id="VSSQ01047552">
    <property type="protein sequence ID" value="MPN01560.1"/>
    <property type="molecule type" value="Genomic_DNA"/>
</dbReference>
<evidence type="ECO:0000259" key="1">
    <source>
        <dbReference type="Pfam" id="PF07561"/>
    </source>
</evidence>
<organism evidence="2">
    <name type="scientific">bioreactor metagenome</name>
    <dbReference type="NCBI Taxonomy" id="1076179"/>
    <lineage>
        <taxon>unclassified sequences</taxon>
        <taxon>metagenomes</taxon>
        <taxon>ecological metagenomes</taxon>
    </lineage>
</organism>
<accession>A0A645EJR1</accession>
<dbReference type="AlphaFoldDB" id="A0A645EJR1"/>
<proteinExistence type="predicted"/>
<evidence type="ECO:0000313" key="2">
    <source>
        <dbReference type="EMBL" id="MPN01560.1"/>
    </source>
</evidence>
<feature type="domain" description="DUF1540" evidence="1">
    <location>
        <begin position="65"/>
        <end position="102"/>
    </location>
</feature>
<name>A0A645EJR1_9ZZZZ</name>
<comment type="caution">
    <text evidence="2">The sequence shown here is derived from an EMBL/GenBank/DDBJ whole genome shotgun (WGS) entry which is preliminary data.</text>
</comment>
<dbReference type="Pfam" id="PF07561">
    <property type="entry name" value="DUF1540"/>
    <property type="match status" value="2"/>
</dbReference>